<reference evidence="3" key="2">
    <citation type="submission" date="2025-08" db="UniProtKB">
        <authorList>
            <consortium name="RefSeq"/>
        </authorList>
    </citation>
    <scope>IDENTIFICATION</scope>
    <source>
        <tissue evidence="3">Etiolated seedlings</tissue>
    </source>
</reference>
<protein>
    <submittedName>
        <fullName evidence="3">Uncharacterized protein LOC101501091 isoform X1</fullName>
    </submittedName>
</protein>
<dbReference type="GO" id="GO:0005880">
    <property type="term" value="C:nuclear microtubule"/>
    <property type="evidence" value="ECO:0007669"/>
    <property type="project" value="TreeGrafter"/>
</dbReference>
<keyword evidence="2" id="KW-1185">Reference proteome</keyword>
<name>A0A3Q7XTQ6_CICAR</name>
<feature type="region of interest" description="Disordered" evidence="1">
    <location>
        <begin position="77"/>
        <end position="110"/>
    </location>
</feature>
<evidence type="ECO:0000256" key="1">
    <source>
        <dbReference type="SAM" id="MobiDB-lite"/>
    </source>
</evidence>
<dbReference type="GO" id="GO:0030295">
    <property type="term" value="F:protein kinase activator activity"/>
    <property type="evidence" value="ECO:0007669"/>
    <property type="project" value="TreeGrafter"/>
</dbReference>
<accession>A0A3Q7XTQ6</accession>
<dbReference type="RefSeq" id="XP_027191418.1">
    <property type="nucleotide sequence ID" value="XM_027335617.1"/>
</dbReference>
<dbReference type="InterPro" id="IPR009675">
    <property type="entry name" value="TPX2_fam"/>
</dbReference>
<dbReference type="GO" id="GO:0005819">
    <property type="term" value="C:spindle"/>
    <property type="evidence" value="ECO:0007669"/>
    <property type="project" value="InterPro"/>
</dbReference>
<evidence type="ECO:0000313" key="2">
    <source>
        <dbReference type="Proteomes" id="UP000087171"/>
    </source>
</evidence>
<dbReference type="GO" id="GO:0060236">
    <property type="term" value="P:regulation of mitotic spindle organization"/>
    <property type="evidence" value="ECO:0007669"/>
    <property type="project" value="InterPro"/>
</dbReference>
<feature type="compositionally biased region" description="Basic and acidic residues" evidence="1">
    <location>
        <begin position="352"/>
        <end position="363"/>
    </location>
</feature>
<feature type="compositionally biased region" description="Polar residues" evidence="1">
    <location>
        <begin position="250"/>
        <end position="269"/>
    </location>
</feature>
<dbReference type="GeneID" id="101501091"/>
<dbReference type="Proteomes" id="UP000087171">
    <property type="component" value="Chromosome Ca6"/>
</dbReference>
<dbReference type="STRING" id="3827.A0A3Q7XTQ6"/>
<dbReference type="AlphaFoldDB" id="A0A3Q7XTQ6"/>
<feature type="compositionally biased region" description="Polar residues" evidence="1">
    <location>
        <begin position="335"/>
        <end position="351"/>
    </location>
</feature>
<dbReference type="OrthoDB" id="1684416at2759"/>
<sequence>MEEEFVEIEVEDSSLCLDDDIDVNYEYDAPRFFDFTKQENIFDDCEAEHWFEFAQSYPPSPFLIKLRLGNHAMKNKQVSTMEDNDSRGDENCNETTQDTLDGKKKSVRKSSSSKSKVFTFMKPTASHLAKLKNPTEVQTPQQFRRNQEKNASSIDCQLTKRQKLEAGYLRKGAHLKHQTILTHKKTEEVVPTDVNLASKPNVTVPKEPNLQTAVRAQRHKTKTNAESSEHAKSSFEVFTSRPSSKKGHGSLNNNSISNSETRRNTSVGSRQEKCRLNSKLQGKIDDKISCVQKLSRKGERSVFRNIKVFPLEPNEKRFLDEPPTELFSKLNLTSEAKQTAKSQPKEQSISKSLKENRHGSLRQEHEMMNLVKEEIQRLYGKKYQCAQEMGSLVTKQTCMLELGH</sequence>
<evidence type="ECO:0000313" key="3">
    <source>
        <dbReference type="RefSeq" id="XP_027191418.1"/>
    </source>
</evidence>
<dbReference type="GO" id="GO:0090307">
    <property type="term" value="P:mitotic spindle assembly"/>
    <property type="evidence" value="ECO:0007669"/>
    <property type="project" value="TreeGrafter"/>
</dbReference>
<gene>
    <name evidence="3" type="primary">LOC101501091</name>
</gene>
<feature type="region of interest" description="Disordered" evidence="1">
    <location>
        <begin position="198"/>
        <end position="274"/>
    </location>
</feature>
<proteinExistence type="predicted"/>
<dbReference type="GO" id="GO:0008017">
    <property type="term" value="F:microtubule binding"/>
    <property type="evidence" value="ECO:0007669"/>
    <property type="project" value="TreeGrafter"/>
</dbReference>
<reference evidence="2" key="1">
    <citation type="journal article" date="2013" name="Nat. Biotechnol.">
        <title>Draft genome sequence of chickpea (Cicer arietinum) provides a resource for trait improvement.</title>
        <authorList>
            <person name="Varshney R.K."/>
            <person name="Song C."/>
            <person name="Saxena R.K."/>
            <person name="Azam S."/>
            <person name="Yu S."/>
            <person name="Sharpe A.G."/>
            <person name="Cannon S."/>
            <person name="Baek J."/>
            <person name="Rosen B.D."/>
            <person name="Tar'an B."/>
            <person name="Millan T."/>
            <person name="Zhang X."/>
            <person name="Ramsay L.D."/>
            <person name="Iwata A."/>
            <person name="Wang Y."/>
            <person name="Nelson W."/>
            <person name="Farmer A.D."/>
            <person name="Gaur P.M."/>
            <person name="Soderlund C."/>
            <person name="Penmetsa R.V."/>
            <person name="Xu C."/>
            <person name="Bharti A.K."/>
            <person name="He W."/>
            <person name="Winter P."/>
            <person name="Zhao S."/>
            <person name="Hane J.K."/>
            <person name="Carrasquilla-Garcia N."/>
            <person name="Condie J.A."/>
            <person name="Upadhyaya H.D."/>
            <person name="Luo M.C."/>
            <person name="Thudi M."/>
            <person name="Gowda C.L."/>
            <person name="Singh N.P."/>
            <person name="Lichtenzveig J."/>
            <person name="Gali K.K."/>
            <person name="Rubio J."/>
            <person name="Nadarajan N."/>
            <person name="Dolezel J."/>
            <person name="Bansal K.C."/>
            <person name="Xu X."/>
            <person name="Edwards D."/>
            <person name="Zhang G."/>
            <person name="Kahl G."/>
            <person name="Gil J."/>
            <person name="Singh K.B."/>
            <person name="Datta S.K."/>
            <person name="Jackson S.A."/>
            <person name="Wang J."/>
            <person name="Cook D.R."/>
        </authorList>
    </citation>
    <scope>NUCLEOTIDE SEQUENCE [LARGE SCALE GENOMIC DNA]</scope>
    <source>
        <strain evidence="2">cv. CDC Frontier</strain>
    </source>
</reference>
<dbReference type="PANTHER" id="PTHR14326">
    <property type="entry name" value="TARGETING PROTEIN FOR XKLP2"/>
    <property type="match status" value="1"/>
</dbReference>
<dbReference type="PANTHER" id="PTHR14326:SF55">
    <property type="entry name" value="CELL CYCLE REGULATED MICROTUBULE ASSOCIATED PROTEIN"/>
    <property type="match status" value="1"/>
</dbReference>
<organism evidence="2 3">
    <name type="scientific">Cicer arietinum</name>
    <name type="common">Chickpea</name>
    <name type="synonym">Garbanzo</name>
    <dbReference type="NCBI Taxonomy" id="3827"/>
    <lineage>
        <taxon>Eukaryota</taxon>
        <taxon>Viridiplantae</taxon>
        <taxon>Streptophyta</taxon>
        <taxon>Embryophyta</taxon>
        <taxon>Tracheophyta</taxon>
        <taxon>Spermatophyta</taxon>
        <taxon>Magnoliopsida</taxon>
        <taxon>eudicotyledons</taxon>
        <taxon>Gunneridae</taxon>
        <taxon>Pentapetalae</taxon>
        <taxon>rosids</taxon>
        <taxon>fabids</taxon>
        <taxon>Fabales</taxon>
        <taxon>Fabaceae</taxon>
        <taxon>Papilionoideae</taxon>
        <taxon>50 kb inversion clade</taxon>
        <taxon>NPAAA clade</taxon>
        <taxon>Hologalegina</taxon>
        <taxon>IRL clade</taxon>
        <taxon>Cicereae</taxon>
        <taxon>Cicer</taxon>
    </lineage>
</organism>
<feature type="region of interest" description="Disordered" evidence="1">
    <location>
        <begin position="335"/>
        <end position="363"/>
    </location>
</feature>